<keyword evidence="2" id="KW-0645">Protease</keyword>
<dbReference type="EMBL" id="QICS01000006">
    <property type="protein sequence ID" value="PXV89437.1"/>
    <property type="molecule type" value="Genomic_DNA"/>
</dbReference>
<sequence length="250" mass="28859">MKITLLREAIHAGNLILVNQSYAYQENHNRCLLTLAEDKNNILMEHTAARALSLLMHDINGWPQITAVSGYRTLKEQQTIFQQSLQEQGAEFTEKFVALPGHSEHQTGLAIDLGIRQENINFICPEFPYTGICQTFRERAAHFGFIERYPMGKENITKIAHEPWHFRYVGIPHAAIIVQNKLTLEEYTSFLKQYPFGNSSYTYKNTNTKYYISYQKGIDQETAQLEMDINAKYLISGNNVDGFVITEWRK</sequence>
<feature type="domain" description="D-alanyl-D-alanine carboxypeptidase-like core" evidence="1">
    <location>
        <begin position="43"/>
        <end position="170"/>
    </location>
</feature>
<proteinExistence type="predicted"/>
<dbReference type="GO" id="GO:0006508">
    <property type="term" value="P:proteolysis"/>
    <property type="evidence" value="ECO:0007669"/>
    <property type="project" value="InterPro"/>
</dbReference>
<dbReference type="AlphaFoldDB" id="A0A318EMN6"/>
<keyword evidence="2" id="KW-0121">Carboxypeptidase</keyword>
<evidence type="ECO:0000313" key="3">
    <source>
        <dbReference type="Proteomes" id="UP000247523"/>
    </source>
</evidence>
<dbReference type="InterPro" id="IPR009045">
    <property type="entry name" value="Zn_M74/Hedgehog-like"/>
</dbReference>
<organism evidence="2 3">
    <name type="scientific">Lachnotalea glycerini</name>
    <dbReference type="NCBI Taxonomy" id="1763509"/>
    <lineage>
        <taxon>Bacteria</taxon>
        <taxon>Bacillati</taxon>
        <taxon>Bacillota</taxon>
        <taxon>Clostridia</taxon>
        <taxon>Lachnospirales</taxon>
        <taxon>Lachnospiraceae</taxon>
        <taxon>Lachnotalea</taxon>
    </lineage>
</organism>
<gene>
    <name evidence="2" type="ORF">C8E03_10688</name>
</gene>
<dbReference type="PANTHER" id="PTHR34385:SF1">
    <property type="entry name" value="PEPTIDOGLYCAN L-ALANYL-D-GLUTAMATE ENDOPEPTIDASE CWLK"/>
    <property type="match status" value="1"/>
</dbReference>
<name>A0A318EMN6_9FIRM</name>
<comment type="caution">
    <text evidence="2">The sequence shown here is derived from an EMBL/GenBank/DDBJ whole genome shotgun (WGS) entry which is preliminary data.</text>
</comment>
<keyword evidence="2" id="KW-0378">Hydrolase</keyword>
<accession>A0A318EMN6</accession>
<dbReference type="CDD" id="cd14849">
    <property type="entry name" value="DD-dipeptidase_VanXYc"/>
    <property type="match status" value="1"/>
</dbReference>
<dbReference type="InterPro" id="IPR003709">
    <property type="entry name" value="VanY-like_core_dom"/>
</dbReference>
<reference evidence="2 3" key="1">
    <citation type="submission" date="2018-05" db="EMBL/GenBank/DDBJ databases">
        <title>Genomic Encyclopedia of Type Strains, Phase IV (KMG-IV): sequencing the most valuable type-strain genomes for metagenomic binning, comparative biology and taxonomic classification.</title>
        <authorList>
            <person name="Goeker M."/>
        </authorList>
    </citation>
    <scope>NUCLEOTIDE SEQUENCE [LARGE SCALE GENOMIC DNA]</scope>
    <source>
        <strain evidence="2 3">DSM 28816</strain>
    </source>
</reference>
<dbReference type="Proteomes" id="UP000247523">
    <property type="component" value="Unassembled WGS sequence"/>
</dbReference>
<dbReference type="Gene3D" id="3.30.200.180">
    <property type="match status" value="1"/>
</dbReference>
<dbReference type="Pfam" id="PF02557">
    <property type="entry name" value="VanY"/>
    <property type="match status" value="1"/>
</dbReference>
<dbReference type="PANTHER" id="PTHR34385">
    <property type="entry name" value="D-ALANYL-D-ALANINE CARBOXYPEPTIDASE"/>
    <property type="match status" value="1"/>
</dbReference>
<dbReference type="Gene3D" id="3.30.1380.10">
    <property type="match status" value="1"/>
</dbReference>
<evidence type="ECO:0000313" key="2">
    <source>
        <dbReference type="EMBL" id="PXV89437.1"/>
    </source>
</evidence>
<evidence type="ECO:0000259" key="1">
    <source>
        <dbReference type="Pfam" id="PF02557"/>
    </source>
</evidence>
<dbReference type="RefSeq" id="WP_110291195.1">
    <property type="nucleotide sequence ID" value="NZ_QICS01000006.1"/>
</dbReference>
<dbReference type="InterPro" id="IPR052179">
    <property type="entry name" value="DD-CPase-like"/>
</dbReference>
<dbReference type="GO" id="GO:0004180">
    <property type="term" value="F:carboxypeptidase activity"/>
    <property type="evidence" value="ECO:0007669"/>
    <property type="project" value="UniProtKB-KW"/>
</dbReference>
<protein>
    <submittedName>
        <fullName evidence="2">D-alanyl-D-alanine dipeptidase/carboxypeptidase</fullName>
    </submittedName>
</protein>
<dbReference type="SUPFAM" id="SSF55166">
    <property type="entry name" value="Hedgehog/DD-peptidase"/>
    <property type="match status" value="1"/>
</dbReference>